<dbReference type="CDD" id="cd03216">
    <property type="entry name" value="ABC_Carb_Monos_I"/>
    <property type="match status" value="1"/>
</dbReference>
<dbReference type="InterPro" id="IPR017871">
    <property type="entry name" value="ABC_transporter-like_CS"/>
</dbReference>
<dbReference type="PANTHER" id="PTHR43790:SF3">
    <property type="entry name" value="D-ALLOSE IMPORT ATP-BINDING PROTEIN ALSA-RELATED"/>
    <property type="match status" value="1"/>
</dbReference>
<dbReference type="InterPro" id="IPR027417">
    <property type="entry name" value="P-loop_NTPase"/>
</dbReference>
<evidence type="ECO:0000256" key="3">
    <source>
        <dbReference type="ARBA" id="ARBA00022475"/>
    </source>
</evidence>
<keyword evidence="9" id="KW-0472">Membrane</keyword>
<dbReference type="GO" id="GO:0005524">
    <property type="term" value="F:ATP binding"/>
    <property type="evidence" value="ECO:0007669"/>
    <property type="project" value="UniProtKB-KW"/>
</dbReference>
<evidence type="ECO:0000256" key="4">
    <source>
        <dbReference type="ARBA" id="ARBA00022597"/>
    </source>
</evidence>
<dbReference type="FunFam" id="3.40.50.300:FF:000127">
    <property type="entry name" value="Ribose import ATP-binding protein RbsA"/>
    <property type="match status" value="1"/>
</dbReference>
<dbReference type="EMBL" id="DTQM01000069">
    <property type="protein sequence ID" value="HGC42300.1"/>
    <property type="molecule type" value="Genomic_DNA"/>
</dbReference>
<evidence type="ECO:0000256" key="1">
    <source>
        <dbReference type="ARBA" id="ARBA00004202"/>
    </source>
</evidence>
<dbReference type="AlphaFoldDB" id="A0A8J4HAL2"/>
<dbReference type="InterPro" id="IPR050107">
    <property type="entry name" value="ABC_carbohydrate_import_ATPase"/>
</dbReference>
<dbReference type="SUPFAM" id="SSF52540">
    <property type="entry name" value="P-loop containing nucleoside triphosphate hydrolases"/>
    <property type="match status" value="2"/>
</dbReference>
<evidence type="ECO:0000256" key="2">
    <source>
        <dbReference type="ARBA" id="ARBA00022448"/>
    </source>
</evidence>
<evidence type="ECO:0000256" key="7">
    <source>
        <dbReference type="ARBA" id="ARBA00022840"/>
    </source>
</evidence>
<evidence type="ECO:0000256" key="5">
    <source>
        <dbReference type="ARBA" id="ARBA00022737"/>
    </source>
</evidence>
<gene>
    <name evidence="11" type="ORF">ENY07_03620</name>
</gene>
<keyword evidence="4" id="KW-0762">Sugar transport</keyword>
<keyword evidence="3" id="KW-1003">Cell membrane</keyword>
<evidence type="ECO:0000256" key="6">
    <source>
        <dbReference type="ARBA" id="ARBA00022741"/>
    </source>
</evidence>
<name>A0A8J4HAL2_9PROT</name>
<keyword evidence="7 11" id="KW-0067">ATP-binding</keyword>
<keyword evidence="8" id="KW-1278">Translocase</keyword>
<feature type="domain" description="ABC transporter" evidence="10">
    <location>
        <begin position="260"/>
        <end position="503"/>
    </location>
</feature>
<keyword evidence="2" id="KW-0813">Transport</keyword>
<dbReference type="GO" id="GO:0016887">
    <property type="term" value="F:ATP hydrolysis activity"/>
    <property type="evidence" value="ECO:0007669"/>
    <property type="project" value="InterPro"/>
</dbReference>
<protein>
    <submittedName>
        <fullName evidence="11">Sugar ABC transporter ATP-binding protein</fullName>
    </submittedName>
</protein>
<dbReference type="SMART" id="SM00382">
    <property type="entry name" value="AAA"/>
    <property type="match status" value="2"/>
</dbReference>
<comment type="caution">
    <text evidence="11">The sequence shown here is derived from an EMBL/GenBank/DDBJ whole genome shotgun (WGS) entry which is preliminary data.</text>
</comment>
<feature type="domain" description="ABC transporter" evidence="10">
    <location>
        <begin position="10"/>
        <end position="246"/>
    </location>
</feature>
<organism evidence="11">
    <name type="scientific">Acidicaldus sp</name>
    <dbReference type="NCBI Taxonomy" id="1872105"/>
    <lineage>
        <taxon>Bacteria</taxon>
        <taxon>Pseudomonadati</taxon>
        <taxon>Pseudomonadota</taxon>
        <taxon>Alphaproteobacteria</taxon>
        <taxon>Acetobacterales</taxon>
        <taxon>Acetobacteraceae</taxon>
        <taxon>Acidicaldus</taxon>
    </lineage>
</organism>
<dbReference type="Pfam" id="PF00005">
    <property type="entry name" value="ABC_tran"/>
    <property type="match status" value="2"/>
</dbReference>
<evidence type="ECO:0000256" key="8">
    <source>
        <dbReference type="ARBA" id="ARBA00022967"/>
    </source>
</evidence>
<dbReference type="GO" id="GO:0005886">
    <property type="term" value="C:plasma membrane"/>
    <property type="evidence" value="ECO:0007669"/>
    <property type="project" value="UniProtKB-SubCell"/>
</dbReference>
<comment type="subcellular location">
    <subcellularLocation>
        <location evidence="1">Cell membrane</location>
        <topology evidence="1">Peripheral membrane protein</topology>
    </subcellularLocation>
</comment>
<sequence length="510" mass="53931">MSVARPPVMLEMRHIGKTFGAVRALADVSFAAAGGEIHALMGENGAGKSTLMKILGGIYRPDGGGEIRLDGVPLVIEGPAAARRQGIIVIHQELALSPNLTVAENMFLGVERKRFGLIDRAAMALAARPVLARLGAAFGPHTPTAALSIAARQMVEIARALAAEARILVMDEPTTSLTERETTKLFGIIEGLRDAGLAIIYISHRMAEIDRLADRVSVLRDGRLIGTLARAECAHARLVQMMVGREISTFYKKAHAPAPARREVLLEIQDITDGQRVRGCSFTLAAGEVLGIAGLVGAGRSELARLVCGITPRTGGHVILAGKEVMPRNPAAAIAAGIAYLTEDRKHDGVHLDMTVRENIVLGVIGRDARLGVRNRAKAKARSAAAMARLGVRAAHDSLPLRALSGGNQQKVLLARLLETGPRVVFLDEPTRGIDVGAKSEIYRLIDGLAAQGMGVVVISSELPEIIGISDRVLVMRDGRIAGELRASAAAPISQEAIMEIITGLAAQAA</sequence>
<dbReference type="PROSITE" id="PS50893">
    <property type="entry name" value="ABC_TRANSPORTER_2"/>
    <property type="match status" value="2"/>
</dbReference>
<keyword evidence="6" id="KW-0547">Nucleotide-binding</keyword>
<evidence type="ECO:0000259" key="10">
    <source>
        <dbReference type="PROSITE" id="PS50893"/>
    </source>
</evidence>
<reference evidence="11" key="1">
    <citation type="journal article" date="2020" name="mSystems">
        <title>Genome- and Community-Level Interaction Insights into Carbon Utilization and Element Cycling Functions of Hydrothermarchaeota in Hydrothermal Sediment.</title>
        <authorList>
            <person name="Zhou Z."/>
            <person name="Liu Y."/>
            <person name="Xu W."/>
            <person name="Pan J."/>
            <person name="Luo Z.H."/>
            <person name="Li M."/>
        </authorList>
    </citation>
    <scope>NUCLEOTIDE SEQUENCE</scope>
    <source>
        <strain evidence="11">SpSt-997</strain>
    </source>
</reference>
<dbReference type="PANTHER" id="PTHR43790">
    <property type="entry name" value="CARBOHYDRATE TRANSPORT ATP-BINDING PROTEIN MG119-RELATED"/>
    <property type="match status" value="1"/>
</dbReference>
<dbReference type="InterPro" id="IPR003593">
    <property type="entry name" value="AAA+_ATPase"/>
</dbReference>
<evidence type="ECO:0000256" key="9">
    <source>
        <dbReference type="ARBA" id="ARBA00023136"/>
    </source>
</evidence>
<accession>A0A8J4HAL2</accession>
<proteinExistence type="predicted"/>
<keyword evidence="5" id="KW-0677">Repeat</keyword>
<evidence type="ECO:0000313" key="11">
    <source>
        <dbReference type="EMBL" id="HGC42300.1"/>
    </source>
</evidence>
<dbReference type="Gene3D" id="3.40.50.300">
    <property type="entry name" value="P-loop containing nucleotide triphosphate hydrolases"/>
    <property type="match status" value="2"/>
</dbReference>
<dbReference type="PROSITE" id="PS00211">
    <property type="entry name" value="ABC_TRANSPORTER_1"/>
    <property type="match status" value="1"/>
</dbReference>
<dbReference type="InterPro" id="IPR003439">
    <property type="entry name" value="ABC_transporter-like_ATP-bd"/>
</dbReference>
<dbReference type="CDD" id="cd03215">
    <property type="entry name" value="ABC_Carb_Monos_II"/>
    <property type="match status" value="1"/>
</dbReference>